<dbReference type="GeneID" id="25263104"/>
<evidence type="ECO:0000256" key="2">
    <source>
        <dbReference type="ARBA" id="ARBA00004609"/>
    </source>
</evidence>
<dbReference type="OMA" id="KWANDGA"/>
<dbReference type="RefSeq" id="XP_013245644.1">
    <property type="nucleotide sequence ID" value="XM_013390190.1"/>
</dbReference>
<dbReference type="HOGENOM" id="CLU_021264_11_2_1"/>
<keyword evidence="4" id="KW-0479">Metal-binding</keyword>
<evidence type="ECO:0000259" key="10">
    <source>
        <dbReference type="PROSITE" id="PS51677"/>
    </source>
</evidence>
<comment type="cofactor">
    <cofactor evidence="1">
        <name>Co(2+)</name>
        <dbReference type="ChEBI" id="CHEBI:48828"/>
    </cofactor>
</comment>
<feature type="chain" id="PRO_5001634035" evidence="9">
    <location>
        <begin position="23"/>
        <end position="321"/>
    </location>
</feature>
<evidence type="ECO:0000256" key="6">
    <source>
        <dbReference type="ARBA" id="ARBA00022801"/>
    </source>
</evidence>
<dbReference type="InParanoid" id="A0A066WQA7"/>
<comment type="subcellular location">
    <subcellularLocation>
        <location evidence="2">Cell membrane</location>
        <topology evidence="2">Lipid-anchor</topology>
        <topology evidence="2">GPI-anchor</topology>
    </subcellularLocation>
</comment>
<dbReference type="InterPro" id="IPR002509">
    <property type="entry name" value="NODB_dom"/>
</dbReference>
<dbReference type="InterPro" id="IPR011330">
    <property type="entry name" value="Glyco_hydro/deAcase_b/a-brl"/>
</dbReference>
<gene>
    <name evidence="11" type="ORF">K437DRAFT_242915</name>
</gene>
<name>A0A066WQA7_TILAU</name>
<evidence type="ECO:0000256" key="5">
    <source>
        <dbReference type="ARBA" id="ARBA00022729"/>
    </source>
</evidence>
<reference evidence="11 12" key="1">
    <citation type="submission" date="2014-05" db="EMBL/GenBank/DDBJ databases">
        <title>Draft genome sequence of a rare smut relative, Tilletiaria anomala UBC 951.</title>
        <authorList>
            <consortium name="DOE Joint Genome Institute"/>
            <person name="Toome M."/>
            <person name="Kuo A."/>
            <person name="Henrissat B."/>
            <person name="Lipzen A."/>
            <person name="Tritt A."/>
            <person name="Yoshinaga Y."/>
            <person name="Zane M."/>
            <person name="Barry K."/>
            <person name="Grigoriev I.V."/>
            <person name="Spatafora J.W."/>
            <person name="Aimea M.C."/>
        </authorList>
    </citation>
    <scope>NUCLEOTIDE SEQUENCE [LARGE SCALE GENOMIC DNA]</scope>
    <source>
        <strain evidence="11 12">UBC 951</strain>
    </source>
</reference>
<protein>
    <submittedName>
        <fullName evidence="11">Carbohydrate esterase family 4 protein</fullName>
    </submittedName>
</protein>
<dbReference type="OrthoDB" id="2125469at2759"/>
<dbReference type="GO" id="GO:0005886">
    <property type="term" value="C:plasma membrane"/>
    <property type="evidence" value="ECO:0007669"/>
    <property type="project" value="UniProtKB-SubCell"/>
</dbReference>
<evidence type="ECO:0000256" key="9">
    <source>
        <dbReference type="SAM" id="SignalP"/>
    </source>
</evidence>
<evidence type="ECO:0000256" key="3">
    <source>
        <dbReference type="ARBA" id="ARBA00022622"/>
    </source>
</evidence>
<dbReference type="PROSITE" id="PS51677">
    <property type="entry name" value="NODB"/>
    <property type="match status" value="1"/>
</dbReference>
<dbReference type="AlphaFoldDB" id="A0A066WQA7"/>
<dbReference type="GO" id="GO:0005975">
    <property type="term" value="P:carbohydrate metabolic process"/>
    <property type="evidence" value="ECO:0007669"/>
    <property type="project" value="InterPro"/>
</dbReference>
<dbReference type="GO" id="GO:0046872">
    <property type="term" value="F:metal ion binding"/>
    <property type="evidence" value="ECO:0007669"/>
    <property type="project" value="UniProtKB-KW"/>
</dbReference>
<keyword evidence="3" id="KW-0336">GPI-anchor</keyword>
<evidence type="ECO:0000256" key="7">
    <source>
        <dbReference type="ARBA" id="ARBA00023277"/>
    </source>
</evidence>
<dbReference type="Proteomes" id="UP000027361">
    <property type="component" value="Unassembled WGS sequence"/>
</dbReference>
<keyword evidence="3" id="KW-0325">Glycoprotein</keyword>
<keyword evidence="7" id="KW-0119">Carbohydrate metabolism</keyword>
<keyword evidence="3" id="KW-0472">Membrane</keyword>
<organism evidence="11 12">
    <name type="scientific">Tilletiaria anomala (strain ATCC 24038 / CBS 436.72 / UBC 951)</name>
    <dbReference type="NCBI Taxonomy" id="1037660"/>
    <lineage>
        <taxon>Eukaryota</taxon>
        <taxon>Fungi</taxon>
        <taxon>Dikarya</taxon>
        <taxon>Basidiomycota</taxon>
        <taxon>Ustilaginomycotina</taxon>
        <taxon>Exobasidiomycetes</taxon>
        <taxon>Georgefischeriales</taxon>
        <taxon>Tilletiariaceae</taxon>
        <taxon>Tilletiaria</taxon>
    </lineage>
</organism>
<dbReference type="PANTHER" id="PTHR46471">
    <property type="entry name" value="CHITIN DEACETYLASE"/>
    <property type="match status" value="1"/>
</dbReference>
<dbReference type="EMBL" id="JMSN01000006">
    <property type="protein sequence ID" value="KDN52805.1"/>
    <property type="molecule type" value="Genomic_DNA"/>
</dbReference>
<evidence type="ECO:0000313" key="12">
    <source>
        <dbReference type="Proteomes" id="UP000027361"/>
    </source>
</evidence>
<accession>A0A066WQA7</accession>
<keyword evidence="6" id="KW-0378">Hydrolase</keyword>
<feature type="signal peptide" evidence="9">
    <location>
        <begin position="1"/>
        <end position="22"/>
    </location>
</feature>
<comment type="caution">
    <text evidence="11">The sequence shown here is derived from an EMBL/GenBank/DDBJ whole genome shotgun (WGS) entry which is preliminary data.</text>
</comment>
<dbReference type="GO" id="GO:0098552">
    <property type="term" value="C:side of membrane"/>
    <property type="evidence" value="ECO:0007669"/>
    <property type="project" value="UniProtKB-KW"/>
</dbReference>
<dbReference type="STRING" id="1037660.A0A066WQA7"/>
<evidence type="ECO:0000313" key="11">
    <source>
        <dbReference type="EMBL" id="KDN52805.1"/>
    </source>
</evidence>
<dbReference type="GO" id="GO:0016810">
    <property type="term" value="F:hydrolase activity, acting on carbon-nitrogen (but not peptide) bonds"/>
    <property type="evidence" value="ECO:0007669"/>
    <property type="project" value="InterPro"/>
</dbReference>
<keyword evidence="5 9" id="KW-0732">Signal</keyword>
<evidence type="ECO:0000256" key="4">
    <source>
        <dbReference type="ARBA" id="ARBA00022723"/>
    </source>
</evidence>
<proteinExistence type="predicted"/>
<evidence type="ECO:0000256" key="8">
    <source>
        <dbReference type="ARBA" id="ARBA00023288"/>
    </source>
</evidence>
<keyword evidence="8" id="KW-0449">Lipoprotein</keyword>
<dbReference type="PANTHER" id="PTHR46471:SF2">
    <property type="entry name" value="CHITIN DEACETYLASE-RELATED"/>
    <property type="match status" value="1"/>
</dbReference>
<dbReference type="Pfam" id="PF01522">
    <property type="entry name" value="Polysacc_deac_1"/>
    <property type="match status" value="1"/>
</dbReference>
<evidence type="ECO:0000256" key="1">
    <source>
        <dbReference type="ARBA" id="ARBA00001941"/>
    </source>
</evidence>
<feature type="domain" description="NodB homology" evidence="10">
    <location>
        <begin position="99"/>
        <end position="283"/>
    </location>
</feature>
<dbReference type="Gene3D" id="3.20.20.370">
    <property type="entry name" value="Glycoside hydrolase/deacetylase"/>
    <property type="match status" value="1"/>
</dbReference>
<sequence length="321" mass="35174">MQLFALLPLALVVLASTSAAHAAVPHSARQVTHLHGKRLSELPPLAPAVIEELAKRDPKDIEYFHNDLSLLRALSGAESDPVKRAVALSGLQTRCTASHCFSLTFDDGPYTWHQEIANDVANAGYLASFMVNGFNWDCIYDAPQVQSLRRSLNLGHQIASHTWSHPHMVGLTYAQIDEQVELIETALLKTAGVVPAFIRPPYGEVNDTIVQYLNEKHGLIVVNWNYDTEDASGATVDYSLNVIKNITAPTHAIVLQHETVNTTHSELVPQELPIIAKNGYTMKNVRTLAQNFGVKPYKVVTSHGSRDSSWTCDGTPVPGQG</sequence>
<keyword evidence="12" id="KW-1185">Reference proteome</keyword>
<dbReference type="SUPFAM" id="SSF88713">
    <property type="entry name" value="Glycoside hydrolase/deacetylase"/>
    <property type="match status" value="1"/>
</dbReference>